<evidence type="ECO:0000313" key="5">
    <source>
        <dbReference type="EMBL" id="OCS83504.1"/>
    </source>
</evidence>
<dbReference type="PROSITE" id="PS51677">
    <property type="entry name" value="NODB"/>
    <property type="match status" value="1"/>
</dbReference>
<dbReference type="PANTHER" id="PTHR10587">
    <property type="entry name" value="GLYCOSYL TRANSFERASE-RELATED"/>
    <property type="match status" value="1"/>
</dbReference>
<dbReference type="OrthoDB" id="9812065at2"/>
<evidence type="ECO:0000256" key="3">
    <source>
        <dbReference type="SAM" id="Phobius"/>
    </source>
</evidence>
<dbReference type="EMBL" id="MASJ01000034">
    <property type="protein sequence ID" value="OCS83504.1"/>
    <property type="molecule type" value="Genomic_DNA"/>
</dbReference>
<dbReference type="Proteomes" id="UP000093199">
    <property type="component" value="Unassembled WGS sequence"/>
</dbReference>
<sequence>MLRRPLSTRRKLQLQAFAILCVCSLFLFGCFLLFGEDTQQRTSTQTETPISTATTTVTQHPDYPTLYDVVETSEQPQIPYTLHYVKTKHTAINARIDDYIASLKASISNEQPIELQTAIETFNETTISLRFTYQRYREQQVIDEQTMTIVYEEPSGEIITIDALFQNNEKALNTLQMLMQQYAPIGTTPEGFPRHWKDIANFTLTPYALNLYMATEQGQTNHVVALPILTVNEWLAKPYQQGIAPPFHTIDDNYVRDTSKMRVALTFDDGPHPTVTPQILDILQKYDVQATFFLVGQRVQQHPEIVQRIVEEGHEIGNHTWSHPNITTLPINGVQQEFIKTNEAIIAATNYAPTVFRPPYGATSDTLEKLLPIPSVLWSIDTLDWRHRDPQQTIAIVNKHLHNNAIILMHDIHQPTADALETIILNLQHANYDCVTASEILLYK</sequence>
<keyword evidence="1" id="KW-0479">Metal-binding</keyword>
<dbReference type="CDD" id="cd10954">
    <property type="entry name" value="CE4_CtAXE_like"/>
    <property type="match status" value="1"/>
</dbReference>
<dbReference type="Pfam" id="PF01522">
    <property type="entry name" value="Polysacc_deac_1"/>
    <property type="match status" value="1"/>
</dbReference>
<dbReference type="GO" id="GO:0016020">
    <property type="term" value="C:membrane"/>
    <property type="evidence" value="ECO:0007669"/>
    <property type="project" value="TreeGrafter"/>
</dbReference>
<evidence type="ECO:0000259" key="4">
    <source>
        <dbReference type="PROSITE" id="PS51677"/>
    </source>
</evidence>
<comment type="caution">
    <text evidence="5">The sequence shown here is derived from an EMBL/GenBank/DDBJ whole genome shotgun (WGS) entry which is preliminary data.</text>
</comment>
<dbReference type="InterPro" id="IPR002509">
    <property type="entry name" value="NODB_dom"/>
</dbReference>
<gene>
    <name evidence="5" type="ORF">A6M13_04265</name>
</gene>
<evidence type="ECO:0000256" key="1">
    <source>
        <dbReference type="ARBA" id="ARBA00022723"/>
    </source>
</evidence>
<dbReference type="SUPFAM" id="SSF88713">
    <property type="entry name" value="Glycoside hydrolase/deacetylase"/>
    <property type="match status" value="1"/>
</dbReference>
<keyword evidence="2" id="KW-0378">Hydrolase</keyword>
<keyword evidence="3" id="KW-1133">Transmembrane helix</keyword>
<dbReference type="AlphaFoldDB" id="A0A1C0Y8K9"/>
<keyword evidence="6" id="KW-1185">Reference proteome</keyword>
<dbReference type="GO" id="GO:0016810">
    <property type="term" value="F:hydrolase activity, acting on carbon-nitrogen (but not peptide) bonds"/>
    <property type="evidence" value="ECO:0007669"/>
    <property type="project" value="InterPro"/>
</dbReference>
<dbReference type="GO" id="GO:0005975">
    <property type="term" value="P:carbohydrate metabolic process"/>
    <property type="evidence" value="ECO:0007669"/>
    <property type="project" value="InterPro"/>
</dbReference>
<dbReference type="RefSeq" id="WP_066546698.1">
    <property type="nucleotide sequence ID" value="NZ_MASJ01000034.1"/>
</dbReference>
<keyword evidence="3" id="KW-0812">Transmembrane</keyword>
<evidence type="ECO:0000313" key="6">
    <source>
        <dbReference type="Proteomes" id="UP000093199"/>
    </source>
</evidence>
<feature type="domain" description="NodB homology" evidence="4">
    <location>
        <begin position="261"/>
        <end position="435"/>
    </location>
</feature>
<feature type="transmembrane region" description="Helical" evidence="3">
    <location>
        <begin position="12"/>
        <end position="34"/>
    </location>
</feature>
<dbReference type="STRING" id="33978.A6M13_04265"/>
<dbReference type="Gene3D" id="3.20.20.370">
    <property type="entry name" value="Glycoside hydrolase/deacetylase"/>
    <property type="match status" value="1"/>
</dbReference>
<dbReference type="GO" id="GO:0046872">
    <property type="term" value="F:metal ion binding"/>
    <property type="evidence" value="ECO:0007669"/>
    <property type="project" value="UniProtKB-KW"/>
</dbReference>
<keyword evidence="3" id="KW-0472">Membrane</keyword>
<proteinExistence type="predicted"/>
<evidence type="ECO:0000256" key="2">
    <source>
        <dbReference type="ARBA" id="ARBA00022801"/>
    </source>
</evidence>
<protein>
    <recommendedName>
        <fullName evidence="4">NodB homology domain-containing protein</fullName>
    </recommendedName>
</protein>
<name>A0A1C0Y8K9_9BACL</name>
<dbReference type="InterPro" id="IPR011330">
    <property type="entry name" value="Glyco_hydro/deAcase_b/a-brl"/>
</dbReference>
<dbReference type="InterPro" id="IPR050248">
    <property type="entry name" value="Polysacc_deacetylase_ArnD"/>
</dbReference>
<organism evidence="5 6">
    <name type="scientific">Caryophanon tenue</name>
    <dbReference type="NCBI Taxonomy" id="33978"/>
    <lineage>
        <taxon>Bacteria</taxon>
        <taxon>Bacillati</taxon>
        <taxon>Bacillota</taxon>
        <taxon>Bacilli</taxon>
        <taxon>Bacillales</taxon>
        <taxon>Caryophanaceae</taxon>
        <taxon>Caryophanon</taxon>
    </lineage>
</organism>
<reference evidence="5 6" key="1">
    <citation type="submission" date="2016-07" db="EMBL/GenBank/DDBJ databases">
        <title>Caryophanon tenue genome sequencing.</title>
        <authorList>
            <person name="Verma A."/>
            <person name="Pal Y."/>
            <person name="Krishnamurthi S."/>
        </authorList>
    </citation>
    <scope>NUCLEOTIDE SEQUENCE [LARGE SCALE GENOMIC DNA]</scope>
    <source>
        <strain evidence="5 6">DSM 14152</strain>
    </source>
</reference>
<dbReference type="PANTHER" id="PTHR10587:SF133">
    <property type="entry name" value="CHITIN DEACETYLASE 1-RELATED"/>
    <property type="match status" value="1"/>
</dbReference>
<accession>A0A1C0Y8K9</accession>
<dbReference type="PROSITE" id="PS51257">
    <property type="entry name" value="PROKAR_LIPOPROTEIN"/>
    <property type="match status" value="1"/>
</dbReference>